<keyword evidence="1" id="KW-0472">Membrane</keyword>
<sequence length="219" mass="25074">MVNLIPTVIKKLWEKWNLRFFILFSLSLQTILILCAPFRKRTPNIWIVFIVWTSYLLADWAANFAVGLISNRQGNNPGFDYARDLLAFWAPFLLLHLGGPDTITAFALEDNTLWLRHFLGLIFQVIATVYVFGESLPINKLWLPTCLLFLAGIIKYAERTRGLYGASLDNFKEAMVKKPDPGPNYAKLMEEYSSKKRLNFQLTLNSQQNAAKNTGPRLT</sequence>
<dbReference type="Proteomes" id="UP000250321">
    <property type="component" value="Unassembled WGS sequence"/>
</dbReference>
<feature type="transmembrane region" description="Helical" evidence="1">
    <location>
        <begin position="45"/>
        <end position="66"/>
    </location>
</feature>
<accession>A0A314XLD8</accession>
<feature type="transmembrane region" description="Helical" evidence="1">
    <location>
        <begin position="115"/>
        <end position="133"/>
    </location>
</feature>
<reference evidence="3 4" key="1">
    <citation type="submission" date="2018-02" db="EMBL/GenBank/DDBJ databases">
        <title>Draft genome of wild Prunus yedoensis var. nudiflora.</title>
        <authorList>
            <person name="Baek S."/>
            <person name="Kim J.-H."/>
            <person name="Choi K."/>
            <person name="Kim G.-B."/>
            <person name="Cho A."/>
            <person name="Jang H."/>
            <person name="Shin C.-H."/>
            <person name="Yu H.-J."/>
            <person name="Mun J.-H."/>
        </authorList>
    </citation>
    <scope>NUCLEOTIDE SEQUENCE [LARGE SCALE GENOMIC DNA]</scope>
    <source>
        <strain evidence="4">cv. Jeju island</strain>
        <tissue evidence="3">Leaf</tissue>
    </source>
</reference>
<evidence type="ECO:0000313" key="4">
    <source>
        <dbReference type="Proteomes" id="UP000250321"/>
    </source>
</evidence>
<dbReference type="EMBL" id="PJQY01002500">
    <property type="protein sequence ID" value="PQP93046.1"/>
    <property type="molecule type" value="Genomic_DNA"/>
</dbReference>
<dbReference type="AlphaFoldDB" id="A0A314XLD8"/>
<feature type="transmembrane region" description="Helical" evidence="1">
    <location>
        <begin position="20"/>
        <end position="38"/>
    </location>
</feature>
<comment type="caution">
    <text evidence="3">The sequence shown here is derived from an EMBL/GenBank/DDBJ whole genome shotgun (WGS) entry which is preliminary data.</text>
</comment>
<dbReference type="STRING" id="2094558.A0A314XLD8"/>
<organism evidence="3 4">
    <name type="scientific">Prunus yedoensis var. nudiflora</name>
    <dbReference type="NCBI Taxonomy" id="2094558"/>
    <lineage>
        <taxon>Eukaryota</taxon>
        <taxon>Viridiplantae</taxon>
        <taxon>Streptophyta</taxon>
        <taxon>Embryophyta</taxon>
        <taxon>Tracheophyta</taxon>
        <taxon>Spermatophyta</taxon>
        <taxon>Magnoliopsida</taxon>
        <taxon>eudicotyledons</taxon>
        <taxon>Gunneridae</taxon>
        <taxon>Pentapetalae</taxon>
        <taxon>rosids</taxon>
        <taxon>fabids</taxon>
        <taxon>Rosales</taxon>
        <taxon>Rosaceae</taxon>
        <taxon>Amygdaloideae</taxon>
        <taxon>Amygdaleae</taxon>
        <taxon>Prunus</taxon>
    </lineage>
</organism>
<dbReference type="InterPro" id="IPR025315">
    <property type="entry name" value="DUF4220"/>
</dbReference>
<dbReference type="Pfam" id="PF13968">
    <property type="entry name" value="DUF4220"/>
    <property type="match status" value="1"/>
</dbReference>
<dbReference type="PANTHER" id="PTHR31325">
    <property type="entry name" value="OS01G0798800 PROTEIN-RELATED"/>
    <property type="match status" value="1"/>
</dbReference>
<proteinExistence type="predicted"/>
<feature type="domain" description="DUF4220" evidence="2">
    <location>
        <begin position="52"/>
        <end position="197"/>
    </location>
</feature>
<keyword evidence="1" id="KW-0812">Transmembrane</keyword>
<keyword evidence="4" id="KW-1185">Reference proteome</keyword>
<evidence type="ECO:0000256" key="1">
    <source>
        <dbReference type="SAM" id="Phobius"/>
    </source>
</evidence>
<evidence type="ECO:0000259" key="2">
    <source>
        <dbReference type="Pfam" id="PF13968"/>
    </source>
</evidence>
<gene>
    <name evidence="3" type="ORF">Pyn_14327</name>
</gene>
<feature type="transmembrane region" description="Helical" evidence="1">
    <location>
        <begin position="86"/>
        <end position="108"/>
    </location>
</feature>
<protein>
    <recommendedName>
        <fullName evidence="2">DUF4220 domain-containing protein</fullName>
    </recommendedName>
</protein>
<dbReference type="OrthoDB" id="1689146at2759"/>
<name>A0A314XLD8_PRUYE</name>
<evidence type="ECO:0000313" key="3">
    <source>
        <dbReference type="EMBL" id="PQP93046.1"/>
    </source>
</evidence>
<keyword evidence="1" id="KW-1133">Transmembrane helix</keyword>